<dbReference type="InterPro" id="IPR020635">
    <property type="entry name" value="Tyr_kinase_cat_dom"/>
</dbReference>
<evidence type="ECO:0000313" key="12">
    <source>
        <dbReference type="EMBL" id="PIK41957.1"/>
    </source>
</evidence>
<dbReference type="GO" id="GO:0005886">
    <property type="term" value="C:plasma membrane"/>
    <property type="evidence" value="ECO:0007669"/>
    <property type="project" value="TreeGrafter"/>
</dbReference>
<evidence type="ECO:0000256" key="3">
    <source>
        <dbReference type="ARBA" id="ARBA00022989"/>
    </source>
</evidence>
<keyword evidence="3 9" id="KW-1133">Transmembrane helix</keyword>
<proteinExistence type="predicted"/>
<dbReference type="PANTHER" id="PTHR24416:SF611">
    <property type="entry name" value="TYROSINE-PROTEIN KINASE TRANSMEMBRANE RECEPTOR ROR"/>
    <property type="match status" value="1"/>
</dbReference>
<feature type="transmembrane region" description="Helical" evidence="9">
    <location>
        <begin position="461"/>
        <end position="484"/>
    </location>
</feature>
<dbReference type="InterPro" id="IPR050122">
    <property type="entry name" value="RTK"/>
</dbReference>
<dbReference type="InterPro" id="IPR000719">
    <property type="entry name" value="Prot_kinase_dom"/>
</dbReference>
<dbReference type="GO" id="GO:0046872">
    <property type="term" value="F:metal ion binding"/>
    <property type="evidence" value="ECO:0007669"/>
    <property type="project" value="UniProtKB-KW"/>
</dbReference>
<dbReference type="SUPFAM" id="SSF56112">
    <property type="entry name" value="Protein kinase-like (PK-like)"/>
    <property type="match status" value="1"/>
</dbReference>
<dbReference type="SMART" id="SM00409">
    <property type="entry name" value="IG"/>
    <property type="match status" value="3"/>
</dbReference>
<dbReference type="PIRSF" id="PIRSF000615">
    <property type="entry name" value="TyrPK_CSF1-R"/>
    <property type="match status" value="1"/>
</dbReference>
<keyword evidence="7" id="KW-0393">Immunoglobulin domain</keyword>
<evidence type="ECO:0000256" key="5">
    <source>
        <dbReference type="ARBA" id="ARBA00023157"/>
    </source>
</evidence>
<dbReference type="Gene3D" id="2.60.40.10">
    <property type="entry name" value="Immunoglobulins"/>
    <property type="match status" value="3"/>
</dbReference>
<comment type="caution">
    <text evidence="12">The sequence shown here is derived from an EMBL/GenBank/DDBJ whole genome shotgun (WGS) entry which is preliminary data.</text>
</comment>
<dbReference type="GO" id="GO:0007169">
    <property type="term" value="P:cell surface receptor protein tyrosine kinase signaling pathway"/>
    <property type="evidence" value="ECO:0007669"/>
    <property type="project" value="TreeGrafter"/>
</dbReference>
<dbReference type="GO" id="GO:0005524">
    <property type="term" value="F:ATP binding"/>
    <property type="evidence" value="ECO:0007669"/>
    <property type="project" value="InterPro"/>
</dbReference>
<dbReference type="InterPro" id="IPR013162">
    <property type="entry name" value="CD80_C2-set"/>
</dbReference>
<dbReference type="InterPro" id="IPR003599">
    <property type="entry name" value="Ig_sub"/>
</dbReference>
<dbReference type="InterPro" id="IPR011009">
    <property type="entry name" value="Kinase-like_dom_sf"/>
</dbReference>
<sequence>MVWSGLFSSHGSTIEKIMIIFRTAIYLPFCIAILYFSSFASTTTPPQNIYATIGSVLNLNCTVTSKLNRAWDFNDEPLYLGKIPTEEWIGISISLLEDYSLRFHELSSIHEGVYVCRQGLYILATYEVIIQVRPRLKMSINGKPAINSTVFIADGKEANVSCFAEGARPEVNLVWRGLSEANWEIIYVSYNTSLGIKDTFDASSDLVIVPRSATATLACLSSQEGDFPGELFTIYFKIIPTMVISINNKGSDVTVPMATTLTVLCSAYGARPPSKLTWFFNGREIDDIANTDILPNKKRNGTFDCFSILTYQPEDTNGTITCHSTLNNTKVEKSVHAAFLTFVLPTITLSINGETSSVVNVDNKEAMRVECLVREARPAMVITWFLDDKPISPSAIHTNSSTKRSNGNYDSESSLRLIPSSKVGIISCVCKGLPIGMLTTNITFHSVEQDEIMQRRYIGKLLILVVLASVVLLGFFFICIFICGKGTTLTYDGRIQFQLRWKKTILSRLNKFRKTKMRCKKTCPDDNHYVEDIMKKSGFHWDEYVKRLLDLPNANHITNIEGICIEEATLYVVHEHLTCEVLENVIGYGQQERESKFLDHLILDTKTSSYATDVLEGMEFIQSYGFLHPGLSTKKVLVTGQKICKLYDFCLREDAPTKVKIIKNKVESNLEFLAPEAVQRSEYDQTSDVWATAVVIWRILYKGKFTIEINHSDTYEVPAGCITDNYVPMKGQLSDSNGSISP</sequence>
<dbReference type="GO" id="GO:0043235">
    <property type="term" value="C:receptor complex"/>
    <property type="evidence" value="ECO:0007669"/>
    <property type="project" value="TreeGrafter"/>
</dbReference>
<comment type="subcellular location">
    <subcellularLocation>
        <location evidence="1">Membrane</location>
        <topology evidence="1">Single-pass membrane protein</topology>
    </subcellularLocation>
</comment>
<dbReference type="AlphaFoldDB" id="A0A2G8K1S1"/>
<evidence type="ECO:0000256" key="7">
    <source>
        <dbReference type="ARBA" id="ARBA00023319"/>
    </source>
</evidence>
<dbReference type="Pfam" id="PF07714">
    <property type="entry name" value="PK_Tyr_Ser-Thr"/>
    <property type="match status" value="1"/>
</dbReference>
<protein>
    <submittedName>
        <fullName evidence="12">Uncharacterized protein</fullName>
    </submittedName>
</protein>
<evidence type="ECO:0000256" key="4">
    <source>
        <dbReference type="ARBA" id="ARBA00023136"/>
    </source>
</evidence>
<dbReference type="PANTHER" id="PTHR24416">
    <property type="entry name" value="TYROSINE-PROTEIN KINASE RECEPTOR"/>
    <property type="match status" value="1"/>
</dbReference>
<dbReference type="InterPro" id="IPR001245">
    <property type="entry name" value="Ser-Thr/Tyr_kinase_cat_dom"/>
</dbReference>
<dbReference type="InterPro" id="IPR036179">
    <property type="entry name" value="Ig-like_dom_sf"/>
</dbReference>
<evidence type="ECO:0000259" key="10">
    <source>
        <dbReference type="PROSITE" id="PS50011"/>
    </source>
</evidence>
<keyword evidence="6" id="KW-0325">Glycoprotein</keyword>
<evidence type="ECO:0000256" key="6">
    <source>
        <dbReference type="ARBA" id="ARBA00023180"/>
    </source>
</evidence>
<dbReference type="PROSITE" id="PS50835">
    <property type="entry name" value="IG_LIKE"/>
    <property type="match status" value="3"/>
</dbReference>
<evidence type="ECO:0000256" key="8">
    <source>
        <dbReference type="PIRSR" id="PIRSR000615-3"/>
    </source>
</evidence>
<dbReference type="EMBL" id="MRZV01000973">
    <property type="protein sequence ID" value="PIK41957.1"/>
    <property type="molecule type" value="Genomic_DNA"/>
</dbReference>
<feature type="transmembrane region" description="Helical" evidence="9">
    <location>
        <begin position="20"/>
        <end position="40"/>
    </location>
</feature>
<dbReference type="GO" id="GO:0004714">
    <property type="term" value="F:transmembrane receptor protein tyrosine kinase activity"/>
    <property type="evidence" value="ECO:0007669"/>
    <property type="project" value="TreeGrafter"/>
</dbReference>
<dbReference type="Gene3D" id="1.10.510.10">
    <property type="entry name" value="Transferase(Phosphotransferase) domain 1"/>
    <property type="match status" value="1"/>
</dbReference>
<dbReference type="Pfam" id="PF08205">
    <property type="entry name" value="C2-set_2"/>
    <property type="match status" value="2"/>
</dbReference>
<feature type="domain" description="Protein kinase" evidence="10">
    <location>
        <begin position="452"/>
        <end position="742"/>
    </location>
</feature>
<feature type="binding site" evidence="8">
    <location>
        <position position="648"/>
    </location>
    <ligand>
        <name>Mg(2+)</name>
        <dbReference type="ChEBI" id="CHEBI:18420"/>
    </ligand>
</feature>
<evidence type="ECO:0000259" key="11">
    <source>
        <dbReference type="PROSITE" id="PS50835"/>
    </source>
</evidence>
<dbReference type="InterPro" id="IPR013783">
    <property type="entry name" value="Ig-like_fold"/>
</dbReference>
<organism evidence="12 13">
    <name type="scientific">Stichopus japonicus</name>
    <name type="common">Sea cucumber</name>
    <dbReference type="NCBI Taxonomy" id="307972"/>
    <lineage>
        <taxon>Eukaryota</taxon>
        <taxon>Metazoa</taxon>
        <taxon>Echinodermata</taxon>
        <taxon>Eleutherozoa</taxon>
        <taxon>Echinozoa</taxon>
        <taxon>Holothuroidea</taxon>
        <taxon>Aspidochirotacea</taxon>
        <taxon>Aspidochirotida</taxon>
        <taxon>Stichopodidae</taxon>
        <taxon>Apostichopus</taxon>
    </lineage>
</organism>
<evidence type="ECO:0000256" key="1">
    <source>
        <dbReference type="ARBA" id="ARBA00004167"/>
    </source>
</evidence>
<feature type="domain" description="Ig-like" evidence="11">
    <location>
        <begin position="134"/>
        <end position="175"/>
    </location>
</feature>
<dbReference type="SMART" id="SM00219">
    <property type="entry name" value="TyrKc"/>
    <property type="match status" value="1"/>
</dbReference>
<evidence type="ECO:0000256" key="9">
    <source>
        <dbReference type="SAM" id="Phobius"/>
    </source>
</evidence>
<keyword evidence="8" id="KW-0479">Metal-binding</keyword>
<dbReference type="PROSITE" id="PS50011">
    <property type="entry name" value="PROTEIN_KINASE_DOM"/>
    <property type="match status" value="1"/>
</dbReference>
<keyword evidence="4 9" id="KW-0472">Membrane</keyword>
<reference evidence="12 13" key="1">
    <citation type="journal article" date="2017" name="PLoS Biol.">
        <title>The sea cucumber genome provides insights into morphological evolution and visceral regeneration.</title>
        <authorList>
            <person name="Zhang X."/>
            <person name="Sun L."/>
            <person name="Yuan J."/>
            <person name="Sun Y."/>
            <person name="Gao Y."/>
            <person name="Zhang L."/>
            <person name="Li S."/>
            <person name="Dai H."/>
            <person name="Hamel J.F."/>
            <person name="Liu C."/>
            <person name="Yu Y."/>
            <person name="Liu S."/>
            <person name="Lin W."/>
            <person name="Guo K."/>
            <person name="Jin S."/>
            <person name="Xu P."/>
            <person name="Storey K.B."/>
            <person name="Huan P."/>
            <person name="Zhang T."/>
            <person name="Zhou Y."/>
            <person name="Zhang J."/>
            <person name="Lin C."/>
            <person name="Li X."/>
            <person name="Xing L."/>
            <person name="Huo D."/>
            <person name="Sun M."/>
            <person name="Wang L."/>
            <person name="Mercier A."/>
            <person name="Li F."/>
            <person name="Yang H."/>
            <person name="Xiang J."/>
        </authorList>
    </citation>
    <scope>NUCLEOTIDE SEQUENCE [LARGE SCALE GENOMIC DNA]</scope>
    <source>
        <strain evidence="12">Shaxun</strain>
        <tissue evidence="12">Muscle</tissue>
    </source>
</reference>
<dbReference type="Proteomes" id="UP000230750">
    <property type="component" value="Unassembled WGS sequence"/>
</dbReference>
<dbReference type="STRING" id="307972.A0A2G8K1S1"/>
<accession>A0A2G8K1S1</accession>
<keyword evidence="8" id="KW-0460">Magnesium</keyword>
<evidence type="ECO:0000313" key="13">
    <source>
        <dbReference type="Proteomes" id="UP000230750"/>
    </source>
</evidence>
<evidence type="ECO:0000256" key="2">
    <source>
        <dbReference type="ARBA" id="ARBA00022692"/>
    </source>
</evidence>
<feature type="domain" description="Ig-like" evidence="11">
    <location>
        <begin position="240"/>
        <end position="336"/>
    </location>
</feature>
<dbReference type="OrthoDB" id="6371899at2759"/>
<name>A0A2G8K1S1_STIJA</name>
<keyword evidence="5" id="KW-1015">Disulfide bond</keyword>
<gene>
    <name evidence="12" type="ORF">BSL78_21192</name>
</gene>
<keyword evidence="13" id="KW-1185">Reference proteome</keyword>
<feature type="domain" description="Ig-like" evidence="11">
    <location>
        <begin position="345"/>
        <end position="428"/>
    </location>
</feature>
<keyword evidence="2 9" id="KW-0812">Transmembrane</keyword>
<dbReference type="SUPFAM" id="SSF48726">
    <property type="entry name" value="Immunoglobulin"/>
    <property type="match status" value="3"/>
</dbReference>
<dbReference type="InterPro" id="IPR007110">
    <property type="entry name" value="Ig-like_dom"/>
</dbReference>